<gene>
    <name evidence="1" type="ORF">RclHR1_09180004</name>
</gene>
<dbReference type="Proteomes" id="UP000247702">
    <property type="component" value="Unassembled WGS sequence"/>
</dbReference>
<accession>A0A2Z6SGZ4</accession>
<comment type="caution">
    <text evidence="1">The sequence shown here is derived from an EMBL/GenBank/DDBJ whole genome shotgun (WGS) entry which is preliminary data.</text>
</comment>
<sequence>MGEVVSSCNQKKLSGKRLSRGYPIPEQLISEKTTKLKKQNVEPSKSTNAADDGLFCETSFHSLWTDTNYRYCENGDILTINFTKASDIFIDHCVQVDDFIISYVLNKIISIDIFEASNLLCCHLFDSREIIDNKPPLNLYSIYCKDHDELRVYFTDTILFTRQKIEMKDNVLLEITSSTTTLQKIEIKGDDVLLEMDDDKKIVALWFCSASDRIANKLSKEDREKLIKNYSLT</sequence>
<name>A0A2Z6SGZ4_9GLOM</name>
<proteinExistence type="predicted"/>
<keyword evidence="2" id="KW-1185">Reference proteome</keyword>
<evidence type="ECO:0000313" key="2">
    <source>
        <dbReference type="Proteomes" id="UP000247702"/>
    </source>
</evidence>
<reference evidence="1 2" key="1">
    <citation type="submission" date="2017-11" db="EMBL/GenBank/DDBJ databases">
        <title>The genome of Rhizophagus clarus HR1 reveals common genetic basis of auxotrophy among arbuscular mycorrhizal fungi.</title>
        <authorList>
            <person name="Kobayashi Y."/>
        </authorList>
    </citation>
    <scope>NUCLEOTIDE SEQUENCE [LARGE SCALE GENOMIC DNA]</scope>
    <source>
        <strain evidence="1 2">HR1</strain>
    </source>
</reference>
<dbReference type="EMBL" id="BEXD01004335">
    <property type="protein sequence ID" value="GBC09870.1"/>
    <property type="molecule type" value="Genomic_DNA"/>
</dbReference>
<evidence type="ECO:0000313" key="1">
    <source>
        <dbReference type="EMBL" id="GBC09870.1"/>
    </source>
</evidence>
<dbReference type="AlphaFoldDB" id="A0A2Z6SGZ4"/>
<organism evidence="1 2">
    <name type="scientific">Rhizophagus clarus</name>
    <dbReference type="NCBI Taxonomy" id="94130"/>
    <lineage>
        <taxon>Eukaryota</taxon>
        <taxon>Fungi</taxon>
        <taxon>Fungi incertae sedis</taxon>
        <taxon>Mucoromycota</taxon>
        <taxon>Glomeromycotina</taxon>
        <taxon>Glomeromycetes</taxon>
        <taxon>Glomerales</taxon>
        <taxon>Glomeraceae</taxon>
        <taxon>Rhizophagus</taxon>
    </lineage>
</organism>
<protein>
    <submittedName>
        <fullName evidence="1">Uncharacterized protein</fullName>
    </submittedName>
</protein>